<dbReference type="AlphaFoldDB" id="A0A830EYY8"/>
<dbReference type="Pfam" id="PF04250">
    <property type="entry name" value="DUF429"/>
    <property type="match status" value="1"/>
</dbReference>
<evidence type="ECO:0000313" key="2">
    <source>
        <dbReference type="EMBL" id="GGL46043.1"/>
    </source>
</evidence>
<sequence>MTYVGVDGCPDGWVAVAYGGESFVGGGFFESFAGVWESYPDAETVLVDTPIGLREGDGSPRACDTAARAYLGSPRGRSVFPPPVRETLQAEEYAEAKRIQEAETEGSLGRQAWAIADKIREVDEFLRADPAERVGVVREAHPEVCFAALRGGEATAYSKTGQPAAAFWERVDALETVDADVLRAVREVGESLDCAASNDDVLDAFALALTASPRTPETTTLPAEPDTDPSVEPGQNDTDPRGLPMEMVYAPEE</sequence>
<dbReference type="EMBL" id="BMPG01000001">
    <property type="protein sequence ID" value="GGL46043.1"/>
    <property type="molecule type" value="Genomic_DNA"/>
</dbReference>
<evidence type="ECO:0000313" key="3">
    <source>
        <dbReference type="Proteomes" id="UP000607197"/>
    </source>
</evidence>
<accession>A0A830EYY8</accession>
<comment type="caution">
    <text evidence="2">The sequence shown here is derived from an EMBL/GenBank/DDBJ whole genome shotgun (WGS) entry which is preliminary data.</text>
</comment>
<proteinExistence type="predicted"/>
<organism evidence="2 3">
    <name type="scientific">Halocalculus aciditolerans</name>
    <dbReference type="NCBI Taxonomy" id="1383812"/>
    <lineage>
        <taxon>Archaea</taxon>
        <taxon>Methanobacteriati</taxon>
        <taxon>Methanobacteriota</taxon>
        <taxon>Stenosarchaea group</taxon>
        <taxon>Halobacteria</taxon>
        <taxon>Halobacteriales</taxon>
        <taxon>Halobacteriaceae</taxon>
        <taxon>Halocalculus</taxon>
    </lineage>
</organism>
<keyword evidence="3" id="KW-1185">Reference proteome</keyword>
<reference evidence="2" key="2">
    <citation type="submission" date="2020-09" db="EMBL/GenBank/DDBJ databases">
        <authorList>
            <person name="Sun Q."/>
            <person name="Ohkuma M."/>
        </authorList>
    </citation>
    <scope>NUCLEOTIDE SEQUENCE</scope>
    <source>
        <strain evidence="2">JCM 19596</strain>
    </source>
</reference>
<feature type="region of interest" description="Disordered" evidence="1">
    <location>
        <begin position="211"/>
        <end position="253"/>
    </location>
</feature>
<feature type="compositionally biased region" description="Polar residues" evidence="1">
    <location>
        <begin position="212"/>
        <end position="221"/>
    </location>
</feature>
<evidence type="ECO:0000256" key="1">
    <source>
        <dbReference type="SAM" id="MobiDB-lite"/>
    </source>
</evidence>
<evidence type="ECO:0008006" key="4">
    <source>
        <dbReference type="Google" id="ProtNLM"/>
    </source>
</evidence>
<gene>
    <name evidence="2" type="ORF">GCM10009039_00490</name>
</gene>
<reference evidence="2" key="1">
    <citation type="journal article" date="2014" name="Int. J. Syst. Evol. Microbiol.">
        <title>Complete genome sequence of Corynebacterium casei LMG S-19264T (=DSM 44701T), isolated from a smear-ripened cheese.</title>
        <authorList>
            <consortium name="US DOE Joint Genome Institute (JGI-PGF)"/>
            <person name="Walter F."/>
            <person name="Albersmeier A."/>
            <person name="Kalinowski J."/>
            <person name="Ruckert C."/>
        </authorList>
    </citation>
    <scope>NUCLEOTIDE SEQUENCE</scope>
    <source>
        <strain evidence="2">JCM 19596</strain>
    </source>
</reference>
<dbReference type="OrthoDB" id="132880at2157"/>
<dbReference type="RefSeq" id="WP_188974651.1">
    <property type="nucleotide sequence ID" value="NZ_BMPG01000001.1"/>
</dbReference>
<protein>
    <recommendedName>
        <fullName evidence="4">DUF429 domain-containing protein</fullName>
    </recommendedName>
</protein>
<name>A0A830EYY8_9EURY</name>
<dbReference type="Proteomes" id="UP000607197">
    <property type="component" value="Unassembled WGS sequence"/>
</dbReference>
<dbReference type="InterPro" id="IPR007362">
    <property type="entry name" value="DUF429"/>
</dbReference>